<dbReference type="EMBL" id="FNQB01000001">
    <property type="protein sequence ID" value="SDY68049.1"/>
    <property type="molecule type" value="Genomic_DNA"/>
</dbReference>
<dbReference type="PANTHER" id="PTHR47359">
    <property type="entry name" value="PEPTIDOGLYCAN DL-ENDOPEPTIDASE CWLO"/>
    <property type="match status" value="1"/>
</dbReference>
<comment type="similarity">
    <text evidence="1">Belongs to the peptidase C40 family.</text>
</comment>
<dbReference type="Gene3D" id="6.10.250.3150">
    <property type="match status" value="1"/>
</dbReference>
<keyword evidence="2" id="KW-0645">Protease</keyword>
<evidence type="ECO:0000256" key="5">
    <source>
        <dbReference type="SAM" id="Coils"/>
    </source>
</evidence>
<evidence type="ECO:0000313" key="7">
    <source>
        <dbReference type="EMBL" id="SDY68049.1"/>
    </source>
</evidence>
<dbReference type="GO" id="GO:0008234">
    <property type="term" value="F:cysteine-type peptidase activity"/>
    <property type="evidence" value="ECO:0007669"/>
    <property type="project" value="UniProtKB-KW"/>
</dbReference>
<feature type="coiled-coil region" evidence="5">
    <location>
        <begin position="66"/>
        <end position="107"/>
    </location>
</feature>
<keyword evidence="5" id="KW-0175">Coiled coil</keyword>
<dbReference type="InterPro" id="IPR051794">
    <property type="entry name" value="PG_Endopeptidase_C40"/>
</dbReference>
<dbReference type="PROSITE" id="PS51935">
    <property type="entry name" value="NLPC_P60"/>
    <property type="match status" value="1"/>
</dbReference>
<evidence type="ECO:0000256" key="2">
    <source>
        <dbReference type="ARBA" id="ARBA00022670"/>
    </source>
</evidence>
<dbReference type="GO" id="GO:0006508">
    <property type="term" value="P:proteolysis"/>
    <property type="evidence" value="ECO:0007669"/>
    <property type="project" value="UniProtKB-KW"/>
</dbReference>
<dbReference type="InterPro" id="IPR000064">
    <property type="entry name" value="NLP_P60_dom"/>
</dbReference>
<proteinExistence type="inferred from homology"/>
<dbReference type="STRING" id="137265.SAMN05421684_0980"/>
<dbReference type="PANTHER" id="PTHR47359:SF3">
    <property type="entry name" value="NLP_P60 DOMAIN-CONTAINING PROTEIN-RELATED"/>
    <property type="match status" value="1"/>
</dbReference>
<organism evidence="7 8">
    <name type="scientific">Asanoa ishikariensis</name>
    <dbReference type="NCBI Taxonomy" id="137265"/>
    <lineage>
        <taxon>Bacteria</taxon>
        <taxon>Bacillati</taxon>
        <taxon>Actinomycetota</taxon>
        <taxon>Actinomycetes</taxon>
        <taxon>Micromonosporales</taxon>
        <taxon>Micromonosporaceae</taxon>
        <taxon>Asanoa</taxon>
    </lineage>
</organism>
<accession>A0A1H3LVF4</accession>
<reference evidence="8" key="1">
    <citation type="submission" date="2016-10" db="EMBL/GenBank/DDBJ databases">
        <authorList>
            <person name="Varghese N."/>
            <person name="Submissions S."/>
        </authorList>
    </citation>
    <scope>NUCLEOTIDE SEQUENCE [LARGE SCALE GENOMIC DNA]</scope>
    <source>
        <strain evidence="8">DSM 44718</strain>
    </source>
</reference>
<sequence length="353" mass="37113">MPIITLGPVLPINVSRDGVQAAAGPVAGRVDRQDRPSGARRTLIAAAALLALLGPLAVPAAADPSAAEVEKRLKKASHQLEVVVEQYNDLRLEVKRGRAEADRLQARIAPLEAVAEARSAEVGTFAAAAYRTGRAAGVIGLLHSGSPQALGDRLAMLEALGTQRGRAIEALATANNDVAAVQESLSALAAKEKLQGAKLLAKKRHIEGEIARLDALRFDLGIPDAEPIFANPPALPPGAASAAVRFVYAQLGKPYQWGASGPGGYDCSGLTAAAWQAAGVSLPHNARAQYGAVSHVSRGQLSPGDLVFYYGNIQHVGMYVGGGRIIHAPQQGERIRFDRVDYQPVHGYGRPRR</sequence>
<keyword evidence="8" id="KW-1185">Reference proteome</keyword>
<dbReference type="AlphaFoldDB" id="A0A1H3LVF4"/>
<dbReference type="SUPFAM" id="SSF54001">
    <property type="entry name" value="Cysteine proteinases"/>
    <property type="match status" value="1"/>
</dbReference>
<keyword evidence="3" id="KW-0378">Hydrolase</keyword>
<keyword evidence="4" id="KW-0788">Thiol protease</keyword>
<dbReference type="InterPro" id="IPR038765">
    <property type="entry name" value="Papain-like_cys_pep_sf"/>
</dbReference>
<protein>
    <submittedName>
        <fullName evidence="7">NlpC/P60 family protein</fullName>
    </submittedName>
</protein>
<evidence type="ECO:0000256" key="3">
    <source>
        <dbReference type="ARBA" id="ARBA00022801"/>
    </source>
</evidence>
<dbReference type="Pfam" id="PF00877">
    <property type="entry name" value="NLPC_P60"/>
    <property type="match status" value="1"/>
</dbReference>
<gene>
    <name evidence="7" type="ORF">SAMN05421684_0980</name>
</gene>
<evidence type="ECO:0000256" key="4">
    <source>
        <dbReference type="ARBA" id="ARBA00022807"/>
    </source>
</evidence>
<feature type="domain" description="NlpC/P60" evidence="6">
    <location>
        <begin position="237"/>
        <end position="353"/>
    </location>
</feature>
<evidence type="ECO:0000313" key="8">
    <source>
        <dbReference type="Proteomes" id="UP000199632"/>
    </source>
</evidence>
<evidence type="ECO:0000256" key="1">
    <source>
        <dbReference type="ARBA" id="ARBA00007074"/>
    </source>
</evidence>
<dbReference type="Proteomes" id="UP000199632">
    <property type="component" value="Unassembled WGS sequence"/>
</dbReference>
<dbReference type="Gene3D" id="3.90.1720.10">
    <property type="entry name" value="endopeptidase domain like (from Nostoc punctiforme)"/>
    <property type="match status" value="1"/>
</dbReference>
<evidence type="ECO:0000259" key="6">
    <source>
        <dbReference type="PROSITE" id="PS51935"/>
    </source>
</evidence>
<name>A0A1H3LVF4_9ACTN</name>